<keyword evidence="3" id="KW-0233">DNA recombination</keyword>
<evidence type="ECO:0000259" key="6">
    <source>
        <dbReference type="PROSITE" id="PS51900"/>
    </source>
</evidence>
<proteinExistence type="predicted"/>
<evidence type="ECO:0000256" key="1">
    <source>
        <dbReference type="ARBA" id="ARBA00022908"/>
    </source>
</evidence>
<dbReference type="InterPro" id="IPR044068">
    <property type="entry name" value="CB"/>
</dbReference>
<dbReference type="GO" id="GO:0003677">
    <property type="term" value="F:DNA binding"/>
    <property type="evidence" value="ECO:0007669"/>
    <property type="project" value="UniProtKB-UniRule"/>
</dbReference>
<dbReference type="PANTHER" id="PTHR30349">
    <property type="entry name" value="PHAGE INTEGRASE-RELATED"/>
    <property type="match status" value="1"/>
</dbReference>
<keyword evidence="2 4" id="KW-0238">DNA-binding</keyword>
<dbReference type="Gene3D" id="1.10.443.10">
    <property type="entry name" value="Intergrase catalytic core"/>
    <property type="match status" value="1"/>
</dbReference>
<evidence type="ECO:0000256" key="2">
    <source>
        <dbReference type="ARBA" id="ARBA00023125"/>
    </source>
</evidence>
<dbReference type="InterPro" id="IPR013762">
    <property type="entry name" value="Integrase-like_cat_sf"/>
</dbReference>
<dbReference type="InterPro" id="IPR011010">
    <property type="entry name" value="DNA_brk_join_enz"/>
</dbReference>
<accession>A0A5B9QMT5</accession>
<evidence type="ECO:0000256" key="4">
    <source>
        <dbReference type="PROSITE-ProRule" id="PRU01248"/>
    </source>
</evidence>
<dbReference type="PANTHER" id="PTHR30349:SF64">
    <property type="entry name" value="PROPHAGE INTEGRASE INTD-RELATED"/>
    <property type="match status" value="1"/>
</dbReference>
<reference evidence="7 8" key="1">
    <citation type="submission" date="2019-08" db="EMBL/GenBank/DDBJ databases">
        <title>Deep-cultivation of Planctomycetes and their phenomic and genomic characterization uncovers novel biology.</title>
        <authorList>
            <person name="Wiegand S."/>
            <person name="Jogler M."/>
            <person name="Boedeker C."/>
            <person name="Pinto D."/>
            <person name="Vollmers J."/>
            <person name="Rivas-Marin E."/>
            <person name="Kohn T."/>
            <person name="Peeters S.H."/>
            <person name="Heuer A."/>
            <person name="Rast P."/>
            <person name="Oberbeckmann S."/>
            <person name="Bunk B."/>
            <person name="Jeske O."/>
            <person name="Meyerdierks A."/>
            <person name="Storesund J.E."/>
            <person name="Kallscheuer N."/>
            <person name="Luecker S."/>
            <person name="Lage O.M."/>
            <person name="Pohl T."/>
            <person name="Merkel B.J."/>
            <person name="Hornburger P."/>
            <person name="Mueller R.-W."/>
            <person name="Bruemmer F."/>
            <person name="Labrenz M."/>
            <person name="Spormann A.M."/>
            <person name="Op den Camp H."/>
            <person name="Overmann J."/>
            <person name="Amann R."/>
            <person name="Jetten M.S.M."/>
            <person name="Mascher T."/>
            <person name="Medema M.H."/>
            <person name="Devos D.P."/>
            <person name="Kaster A.-K."/>
            <person name="Ovreas L."/>
            <person name="Rohde M."/>
            <person name="Galperin M.Y."/>
            <person name="Jogler C."/>
        </authorList>
    </citation>
    <scope>NUCLEOTIDE SEQUENCE [LARGE SCALE GENOMIC DNA]</scope>
    <source>
        <strain evidence="7 8">UC8</strain>
    </source>
</reference>
<dbReference type="GO" id="GO:0015074">
    <property type="term" value="P:DNA integration"/>
    <property type="evidence" value="ECO:0007669"/>
    <property type="project" value="UniProtKB-KW"/>
</dbReference>
<dbReference type="CDD" id="cd00397">
    <property type="entry name" value="DNA_BRE_C"/>
    <property type="match status" value="1"/>
</dbReference>
<dbReference type="OrthoDB" id="266605at2"/>
<organism evidence="7 8">
    <name type="scientific">Roseimaritima ulvae</name>
    <dbReference type="NCBI Taxonomy" id="980254"/>
    <lineage>
        <taxon>Bacteria</taxon>
        <taxon>Pseudomonadati</taxon>
        <taxon>Planctomycetota</taxon>
        <taxon>Planctomycetia</taxon>
        <taxon>Pirellulales</taxon>
        <taxon>Pirellulaceae</taxon>
        <taxon>Roseimaritima</taxon>
    </lineage>
</organism>
<dbReference type="InterPro" id="IPR002104">
    <property type="entry name" value="Integrase_catalytic"/>
</dbReference>
<dbReference type="AlphaFoldDB" id="A0A5B9QMT5"/>
<keyword evidence="8" id="KW-1185">Reference proteome</keyword>
<dbReference type="Proteomes" id="UP000325286">
    <property type="component" value="Chromosome"/>
</dbReference>
<sequence length="401" mass="46019">MRRRKRPETKWKLTRRKGRAYWVCRYMLAGRHRWREESTGCRRKREAEIAARKIVALAEETGDRELYGWAEFRKRYDAEHLTGLGVRTRTAFSTAANRLEQLCRVETIDELDANAFSRFALRLREEGKSEATIQAYRDHLMAALAWAKKVDLIGSVPNPPALHRVPTGTKSRGRALSREEAEKIALVLPKIVGDAYAKRWAWNLEGLWRSGFRIAETFVFHWEPSPGCHYVDRLDERRPRIVIDAEAEKGFTNRTIPMAPDFVALLRNVPRKQRRGPVFRWTLSRGDSISEKTVSKRISAAGRKAGVITRHLAGGEVQHATAHDFRRSFGARWAPKVMPLILKELMRHHSIETTLKYYVGENADRTADTLWNVEGAVLGDMLDSLFAENQQDEPENAAKHG</sequence>
<evidence type="ECO:0000313" key="8">
    <source>
        <dbReference type="Proteomes" id="UP000325286"/>
    </source>
</evidence>
<evidence type="ECO:0000313" key="7">
    <source>
        <dbReference type="EMBL" id="QEG40397.1"/>
    </source>
</evidence>
<name>A0A5B9QMT5_9BACT</name>
<dbReference type="InterPro" id="IPR050090">
    <property type="entry name" value="Tyrosine_recombinase_XerCD"/>
</dbReference>
<dbReference type="EMBL" id="CP042914">
    <property type="protein sequence ID" value="QEG40397.1"/>
    <property type="molecule type" value="Genomic_DNA"/>
</dbReference>
<evidence type="ECO:0000259" key="5">
    <source>
        <dbReference type="PROSITE" id="PS51898"/>
    </source>
</evidence>
<keyword evidence="1" id="KW-0229">DNA integration</keyword>
<dbReference type="PROSITE" id="PS51898">
    <property type="entry name" value="TYR_RECOMBINASE"/>
    <property type="match status" value="1"/>
</dbReference>
<dbReference type="GO" id="GO:0006310">
    <property type="term" value="P:DNA recombination"/>
    <property type="evidence" value="ECO:0007669"/>
    <property type="project" value="UniProtKB-KW"/>
</dbReference>
<dbReference type="SUPFAM" id="SSF56349">
    <property type="entry name" value="DNA breaking-rejoining enzymes"/>
    <property type="match status" value="1"/>
</dbReference>
<feature type="domain" description="Core-binding (CB)" evidence="6">
    <location>
        <begin position="67"/>
        <end position="148"/>
    </location>
</feature>
<gene>
    <name evidence="7" type="ORF">UC8_24090</name>
</gene>
<dbReference type="Pfam" id="PF00589">
    <property type="entry name" value="Phage_integrase"/>
    <property type="match status" value="1"/>
</dbReference>
<protein>
    <submittedName>
        <fullName evidence="7">Site-specific tyrosine recombinase XerC</fullName>
    </submittedName>
</protein>
<evidence type="ECO:0000256" key="3">
    <source>
        <dbReference type="ARBA" id="ARBA00023172"/>
    </source>
</evidence>
<feature type="domain" description="Tyr recombinase" evidence="5">
    <location>
        <begin position="171"/>
        <end position="372"/>
    </location>
</feature>
<dbReference type="KEGG" id="rul:UC8_24090"/>
<dbReference type="PROSITE" id="PS51900">
    <property type="entry name" value="CB"/>
    <property type="match status" value="1"/>
</dbReference>